<dbReference type="PANTHER" id="PTHR30619">
    <property type="entry name" value="DNA INTERNALIZATION/COMPETENCE PROTEIN COMEC/REC2"/>
    <property type="match status" value="1"/>
</dbReference>
<keyword evidence="1" id="KW-1133">Transmembrane helix</keyword>
<comment type="caution">
    <text evidence="3">The sequence shown here is derived from an EMBL/GenBank/DDBJ whole genome shotgun (WGS) entry which is preliminary data.</text>
</comment>
<dbReference type="SMART" id="SM00849">
    <property type="entry name" value="Lactamase_B"/>
    <property type="match status" value="1"/>
</dbReference>
<evidence type="ECO:0000313" key="3">
    <source>
        <dbReference type="EMBL" id="PIX29401.1"/>
    </source>
</evidence>
<dbReference type="Proteomes" id="UP000236842">
    <property type="component" value="Unassembled WGS sequence"/>
</dbReference>
<dbReference type="SUPFAM" id="SSF56281">
    <property type="entry name" value="Metallo-hydrolase/oxidoreductase"/>
    <property type="match status" value="1"/>
</dbReference>
<dbReference type="InterPro" id="IPR035681">
    <property type="entry name" value="ComA-like_MBL"/>
</dbReference>
<sequence>MRSAIKIYILIGLVFVNIVLYDAIFGYFNRKQFSLYFLNVGQGDSELIQTRRAAVLVDAGPNQKAATNLDAIMPAYRRTIDVAMITHPNADHMAGLLDILKRYRVRVLMMNGVADISATYDAVMKAVHMNNIPIVYARAGERVSFENVSLDVLWPQLDLPIPAQLSSNKANDTAIVSLVSYRSFKALLTSDVSQSVEQKLLSVLSDIDILKVAHHGSKYSTSDALLEKIRPSYAIISVGRNTYGHPTQDVLARLQEIGSSILRTDMNGTIQAVIEKGKLVVHGALP</sequence>
<proteinExistence type="predicted"/>
<dbReference type="EMBL" id="PFIJ01000001">
    <property type="protein sequence ID" value="PIX29401.1"/>
    <property type="molecule type" value="Genomic_DNA"/>
</dbReference>
<dbReference type="PANTHER" id="PTHR30619:SF1">
    <property type="entry name" value="RECOMBINATION PROTEIN 2"/>
    <property type="match status" value="1"/>
</dbReference>
<accession>A0A2H9N7S3</accession>
<keyword evidence="1" id="KW-0812">Transmembrane</keyword>
<dbReference type="Pfam" id="PF00753">
    <property type="entry name" value="Lactamase_B"/>
    <property type="match status" value="1"/>
</dbReference>
<evidence type="ECO:0000256" key="1">
    <source>
        <dbReference type="SAM" id="Phobius"/>
    </source>
</evidence>
<dbReference type="InterPro" id="IPR052159">
    <property type="entry name" value="Competence_DNA_uptake"/>
</dbReference>
<feature type="transmembrane region" description="Helical" evidence="1">
    <location>
        <begin position="7"/>
        <end position="28"/>
    </location>
</feature>
<keyword evidence="1" id="KW-0472">Membrane</keyword>
<dbReference type="InterPro" id="IPR036866">
    <property type="entry name" value="RibonucZ/Hydroxyglut_hydro"/>
</dbReference>
<dbReference type="Gene3D" id="3.60.15.10">
    <property type="entry name" value="Ribonuclease Z/Hydroxyacylglutathione hydrolase-like"/>
    <property type="match status" value="1"/>
</dbReference>
<name>A0A2H9N7S3_9BACT</name>
<dbReference type="AlphaFoldDB" id="A0A2H9N7S3"/>
<gene>
    <name evidence="3" type="ORF">COZ64_00020</name>
</gene>
<protein>
    <recommendedName>
        <fullName evidence="2">Metallo-beta-lactamase domain-containing protein</fullName>
    </recommendedName>
</protein>
<dbReference type="CDD" id="cd07731">
    <property type="entry name" value="ComA-like_MBL-fold"/>
    <property type="match status" value="1"/>
</dbReference>
<organism evidence="3 4">
    <name type="scientific">Candidatus Brennerbacteria bacterium CG_4_8_14_3_um_filter_43_14</name>
    <dbReference type="NCBI Taxonomy" id="1974521"/>
    <lineage>
        <taxon>Bacteria</taxon>
        <taxon>Candidatus Brenneribacteriota</taxon>
    </lineage>
</organism>
<evidence type="ECO:0000259" key="2">
    <source>
        <dbReference type="SMART" id="SM00849"/>
    </source>
</evidence>
<dbReference type="InterPro" id="IPR001279">
    <property type="entry name" value="Metallo-B-lactamas"/>
</dbReference>
<evidence type="ECO:0000313" key="4">
    <source>
        <dbReference type="Proteomes" id="UP000236842"/>
    </source>
</evidence>
<reference evidence="4" key="1">
    <citation type="submission" date="2017-09" db="EMBL/GenBank/DDBJ databases">
        <title>Depth-based differentiation of microbial function through sediment-hosted aquifers and enrichment of novel symbionts in the deep terrestrial subsurface.</title>
        <authorList>
            <person name="Probst A.J."/>
            <person name="Ladd B."/>
            <person name="Jarett J.K."/>
            <person name="Geller-Mcgrath D.E."/>
            <person name="Sieber C.M.K."/>
            <person name="Emerson J.B."/>
            <person name="Anantharaman K."/>
            <person name="Thomas B.C."/>
            <person name="Malmstrom R."/>
            <person name="Stieglmeier M."/>
            <person name="Klingl A."/>
            <person name="Woyke T."/>
            <person name="Ryan C.M."/>
            <person name="Banfield J.F."/>
        </authorList>
    </citation>
    <scope>NUCLEOTIDE SEQUENCE [LARGE SCALE GENOMIC DNA]</scope>
</reference>
<feature type="domain" description="Metallo-beta-lactamase" evidence="2">
    <location>
        <begin position="42"/>
        <end position="240"/>
    </location>
</feature>